<keyword evidence="3" id="KW-0251">Elongation factor</keyword>
<evidence type="ECO:0000256" key="4">
    <source>
        <dbReference type="ARBA" id="ARBA00022917"/>
    </source>
</evidence>
<dbReference type="GeneTree" id="ENSGT00940000154037"/>
<comment type="similarity">
    <text evidence="1">Belongs to the TRAFAC class translation factor GTPase superfamily. Classic translation factor GTPase family. EF-Tu/EF-1A subfamily.</text>
</comment>
<dbReference type="HOGENOM" id="CLU_007265_3_5_1"/>
<dbReference type="InterPro" id="IPR050100">
    <property type="entry name" value="TRAFAC_GTPase_members"/>
</dbReference>
<evidence type="ECO:0000256" key="2">
    <source>
        <dbReference type="ARBA" id="ARBA00022741"/>
    </source>
</evidence>
<dbReference type="Proteomes" id="UP000001519">
    <property type="component" value="Chromosome 12"/>
</dbReference>
<reference evidence="7" key="4">
    <citation type="submission" date="2025-09" db="UniProtKB">
        <authorList>
            <consortium name="Ensembl"/>
        </authorList>
    </citation>
    <scope>IDENTIFICATION</scope>
</reference>
<dbReference type="CDD" id="cd03705">
    <property type="entry name" value="EF1_alpha_III"/>
    <property type="match status" value="1"/>
</dbReference>
<evidence type="ECO:0000256" key="1">
    <source>
        <dbReference type="ARBA" id="ARBA00007249"/>
    </source>
</evidence>
<dbReference type="InterPro" id="IPR000795">
    <property type="entry name" value="T_Tr_GTP-bd_dom"/>
</dbReference>
<dbReference type="PRINTS" id="PR00315">
    <property type="entry name" value="ELONGATNFCT"/>
</dbReference>
<dbReference type="PANTHER" id="PTHR23115">
    <property type="entry name" value="TRANSLATION FACTOR"/>
    <property type="match status" value="1"/>
</dbReference>
<keyword evidence="2" id="KW-0547">Nucleotide-binding</keyword>
<dbReference type="AlphaFoldDB" id="G3RAF3"/>
<proteinExistence type="inferred from homology"/>
<protein>
    <recommendedName>
        <fullName evidence="6">Tr-type G domain-containing protein</fullName>
    </recommendedName>
</protein>
<dbReference type="EMBL" id="CABD030084272">
    <property type="status" value="NOT_ANNOTATED_CDS"/>
    <property type="molecule type" value="Genomic_DNA"/>
</dbReference>
<dbReference type="Gene3D" id="3.40.50.300">
    <property type="entry name" value="P-loop containing nucleotide triphosphate hydrolases"/>
    <property type="match status" value="1"/>
</dbReference>
<keyword evidence="5" id="KW-0342">GTP-binding</keyword>
<dbReference type="STRING" id="9593.ENSGGOP00000012424"/>
<accession>G3RAF3</accession>
<keyword evidence="8" id="KW-1185">Reference proteome</keyword>
<dbReference type="CDD" id="cd03693">
    <property type="entry name" value="EF1_alpha_II"/>
    <property type="match status" value="1"/>
</dbReference>
<dbReference type="SUPFAM" id="SSF50465">
    <property type="entry name" value="EF-Tu/eEF-1alpha/eIF2-gamma C-terminal domain"/>
    <property type="match status" value="1"/>
</dbReference>
<organism evidence="7 8">
    <name type="scientific">Gorilla gorilla gorilla</name>
    <name type="common">Western lowland gorilla</name>
    <dbReference type="NCBI Taxonomy" id="9595"/>
    <lineage>
        <taxon>Eukaryota</taxon>
        <taxon>Metazoa</taxon>
        <taxon>Chordata</taxon>
        <taxon>Craniata</taxon>
        <taxon>Vertebrata</taxon>
        <taxon>Euteleostomi</taxon>
        <taxon>Mammalia</taxon>
        <taxon>Eutheria</taxon>
        <taxon>Euarchontoglires</taxon>
        <taxon>Primates</taxon>
        <taxon>Haplorrhini</taxon>
        <taxon>Catarrhini</taxon>
        <taxon>Hominidae</taxon>
        <taxon>Gorilla</taxon>
    </lineage>
</organism>
<dbReference type="eggNOG" id="KOG0052">
    <property type="taxonomic scope" value="Eukaryota"/>
</dbReference>
<evidence type="ECO:0000313" key="7">
    <source>
        <dbReference type="Ensembl" id="ENSGGOP00000012424.3"/>
    </source>
</evidence>
<dbReference type="Pfam" id="PF00009">
    <property type="entry name" value="GTP_EFTU"/>
    <property type="match status" value="1"/>
</dbReference>
<sequence length="376" mass="40613">WVLDKLNDELEYCITIDISLWKFETSKYYVTVIDAPGHRDFIKNMITGTSQADCAVLIVAAGVGEFEHALLACILGVKQLIVGVNKMDSTEPSYSQKRYEEIFKEVITFVPISGGNGDNMMEPSANMPWFKGWKITHEDGNACGATLLEALECILPPTHPTDKPLHLPLQDVYKIDGIGTVPTGVLKNGMAVTFAPVNVTTEVKSVEMHHEVLSEALPGDNVDFDVKNVSVKEVHHGNVAGDSKNDPPMEKAGFTAQVIILNHPGQISAGCAPVLDCHMAHIACKFAELKEKTGSTSAKKLEDGPTFLKSGDAAIVDMVPGKPMCVESFSVYPPLSRFAVCDMRQTVAVGVIKAMDKKAAGAGKVTKSTQKAQKAK</sequence>
<dbReference type="SUPFAM" id="SSF52540">
    <property type="entry name" value="P-loop containing nucleoside triphosphate hydrolases"/>
    <property type="match status" value="1"/>
</dbReference>
<dbReference type="GO" id="GO:0003746">
    <property type="term" value="F:translation elongation factor activity"/>
    <property type="evidence" value="ECO:0007669"/>
    <property type="project" value="UniProtKB-KW"/>
</dbReference>
<dbReference type="SUPFAM" id="SSF50447">
    <property type="entry name" value="Translation proteins"/>
    <property type="match status" value="1"/>
</dbReference>
<keyword evidence="4" id="KW-0648">Protein biosynthesis</keyword>
<evidence type="ECO:0000256" key="3">
    <source>
        <dbReference type="ARBA" id="ARBA00022768"/>
    </source>
</evidence>
<dbReference type="Gene3D" id="2.40.30.10">
    <property type="entry name" value="Translation factors"/>
    <property type="match status" value="2"/>
</dbReference>
<dbReference type="InParanoid" id="G3RAF3"/>
<dbReference type="Ensembl" id="ENSGGOT00000012784.3">
    <property type="protein sequence ID" value="ENSGGOP00000012424.3"/>
    <property type="gene ID" value="ENSGGOG00000041950.1"/>
</dbReference>
<evidence type="ECO:0000313" key="8">
    <source>
        <dbReference type="Proteomes" id="UP000001519"/>
    </source>
</evidence>
<evidence type="ECO:0000256" key="5">
    <source>
        <dbReference type="ARBA" id="ARBA00023134"/>
    </source>
</evidence>
<reference evidence="7" key="3">
    <citation type="submission" date="2025-08" db="UniProtKB">
        <authorList>
            <consortium name="Ensembl"/>
        </authorList>
    </citation>
    <scope>IDENTIFICATION</scope>
</reference>
<dbReference type="InterPro" id="IPR009001">
    <property type="entry name" value="Transl_elong_EF1A/Init_IF2_C"/>
</dbReference>
<feature type="domain" description="Tr-type G" evidence="6">
    <location>
        <begin position="1"/>
        <end position="161"/>
    </location>
</feature>
<name>G3RAF3_GORGO</name>
<dbReference type="InterPro" id="IPR004161">
    <property type="entry name" value="EFTu-like_2"/>
</dbReference>
<dbReference type="FunFam" id="2.40.30.10:FF:000005">
    <property type="entry name" value="Elongation factor 1-alpha"/>
    <property type="match status" value="1"/>
</dbReference>
<dbReference type="Pfam" id="PF22594">
    <property type="entry name" value="GTP-eEF1A_C"/>
    <property type="match status" value="1"/>
</dbReference>
<dbReference type="FunFam" id="2.40.30.10:FF:000168">
    <property type="entry name" value="Elongation factor 1-alpha 2"/>
    <property type="match status" value="1"/>
</dbReference>
<dbReference type="InterPro" id="IPR054696">
    <property type="entry name" value="GTP-eEF1A_C"/>
</dbReference>
<dbReference type="Pfam" id="PF03144">
    <property type="entry name" value="GTP_EFTU_D2"/>
    <property type="match status" value="1"/>
</dbReference>
<dbReference type="GO" id="GO:0005525">
    <property type="term" value="F:GTP binding"/>
    <property type="evidence" value="ECO:0007669"/>
    <property type="project" value="UniProtKB-KW"/>
</dbReference>
<reference evidence="8" key="1">
    <citation type="submission" date="2011-05" db="EMBL/GenBank/DDBJ databases">
        <title>Insights into the evolution of the great apes provided by the gorilla genome.</title>
        <authorList>
            <person name="Scally A."/>
        </authorList>
    </citation>
    <scope>NUCLEOTIDE SEQUENCE [LARGE SCALE GENOMIC DNA]</scope>
</reference>
<evidence type="ECO:0000259" key="6">
    <source>
        <dbReference type="PROSITE" id="PS51722"/>
    </source>
</evidence>
<dbReference type="PROSITE" id="PS51722">
    <property type="entry name" value="G_TR_2"/>
    <property type="match status" value="1"/>
</dbReference>
<dbReference type="InterPro" id="IPR009000">
    <property type="entry name" value="Transl_B-barrel_sf"/>
</dbReference>
<dbReference type="GO" id="GO:0003924">
    <property type="term" value="F:GTPase activity"/>
    <property type="evidence" value="ECO:0007669"/>
    <property type="project" value="InterPro"/>
</dbReference>
<dbReference type="Bgee" id="ENSGGOG00000041950">
    <property type="expression patterns" value="Expressed in adult mammalian kidney and 5 other cell types or tissues"/>
</dbReference>
<dbReference type="InterPro" id="IPR027417">
    <property type="entry name" value="P-loop_NTPase"/>
</dbReference>
<reference evidence="7 8" key="2">
    <citation type="journal article" date="2012" name="Nature">
        <title>Insights into hominid evolution from the gorilla genome sequence.</title>
        <authorList>
            <person name="Scally A."/>
            <person name="Dutheil J.Y."/>
            <person name="Hillier L.W."/>
            <person name="Jordan G.E."/>
            <person name="Goodhead I."/>
            <person name="Herrero J."/>
            <person name="Hobolth A."/>
            <person name="Lappalainen T."/>
            <person name="Mailund T."/>
            <person name="Marques-Bonet T."/>
            <person name="McCarthy S."/>
            <person name="Montgomery S.H."/>
            <person name="Schwalie P.C."/>
            <person name="Tang Y.A."/>
            <person name="Ward M.C."/>
            <person name="Xue Y."/>
            <person name="Yngvadottir B."/>
            <person name="Alkan C."/>
            <person name="Andersen L.N."/>
            <person name="Ayub Q."/>
            <person name="Ball E.V."/>
            <person name="Beal K."/>
            <person name="Bradley B.J."/>
            <person name="Chen Y."/>
            <person name="Clee C.M."/>
            <person name="Fitzgerald S."/>
            <person name="Graves T.A."/>
            <person name="Gu Y."/>
            <person name="Heath P."/>
            <person name="Heger A."/>
            <person name="Karakoc E."/>
            <person name="Kolb-Kokocinski A."/>
            <person name="Laird G.K."/>
            <person name="Lunter G."/>
            <person name="Meader S."/>
            <person name="Mort M."/>
            <person name="Mullikin J.C."/>
            <person name="Munch K."/>
            <person name="O'Connor T.D."/>
            <person name="Phillips A.D."/>
            <person name="Prado-Martinez J."/>
            <person name="Rogers A.S."/>
            <person name="Sajjadian S."/>
            <person name="Schmidt D."/>
            <person name="Shaw K."/>
            <person name="Simpson J.T."/>
            <person name="Stenson P.D."/>
            <person name="Turner D.J."/>
            <person name="Vigilant L."/>
            <person name="Vilella A.J."/>
            <person name="Whitener W."/>
            <person name="Zhu B."/>
            <person name="Cooper D.N."/>
            <person name="de Jong P."/>
            <person name="Dermitzakis E.T."/>
            <person name="Eichler E.E."/>
            <person name="Flicek P."/>
            <person name="Goldman N."/>
            <person name="Mundy N.I."/>
            <person name="Ning Z."/>
            <person name="Odom D.T."/>
            <person name="Ponting C.P."/>
            <person name="Quail M.A."/>
            <person name="Ryder O.A."/>
            <person name="Searle S.M."/>
            <person name="Warren W.C."/>
            <person name="Wilson R.K."/>
            <person name="Schierup M.H."/>
            <person name="Rogers J."/>
            <person name="Tyler-Smith C."/>
            <person name="Durbin R."/>
        </authorList>
    </citation>
    <scope>NUCLEOTIDE SEQUENCE [LARGE SCALE GENOMIC DNA]</scope>
</reference>